<reference evidence="2" key="2">
    <citation type="submission" date="2020-09" db="EMBL/GenBank/DDBJ databases">
        <authorList>
            <person name="Sun Q."/>
            <person name="Zhou Y."/>
        </authorList>
    </citation>
    <scope>NUCLEOTIDE SEQUENCE</scope>
    <source>
        <strain evidence="2">CGMCC 1.15493</strain>
    </source>
</reference>
<dbReference type="PANTHER" id="PTHR30543:SF21">
    <property type="entry name" value="NAD(P)H-DEPENDENT FMN REDUCTASE LOT6"/>
    <property type="match status" value="1"/>
</dbReference>
<dbReference type="SUPFAM" id="SSF52218">
    <property type="entry name" value="Flavoproteins"/>
    <property type="match status" value="1"/>
</dbReference>
<protein>
    <submittedName>
        <fullName evidence="2">Oxidoreductase</fullName>
    </submittedName>
</protein>
<dbReference type="GO" id="GO:0016491">
    <property type="term" value="F:oxidoreductase activity"/>
    <property type="evidence" value="ECO:0007669"/>
    <property type="project" value="InterPro"/>
</dbReference>
<dbReference type="EMBL" id="BMJJ01000001">
    <property type="protein sequence ID" value="GGD02713.1"/>
    <property type="molecule type" value="Genomic_DNA"/>
</dbReference>
<gene>
    <name evidence="2" type="ORF">GCM10011335_01770</name>
</gene>
<dbReference type="GO" id="GO:0005829">
    <property type="term" value="C:cytosol"/>
    <property type="evidence" value="ECO:0007669"/>
    <property type="project" value="TreeGrafter"/>
</dbReference>
<dbReference type="Pfam" id="PF03358">
    <property type="entry name" value="FMN_red"/>
    <property type="match status" value="1"/>
</dbReference>
<reference evidence="2" key="1">
    <citation type="journal article" date="2014" name="Int. J. Syst. Evol. Microbiol.">
        <title>Complete genome sequence of Corynebacterium casei LMG S-19264T (=DSM 44701T), isolated from a smear-ripened cheese.</title>
        <authorList>
            <consortium name="US DOE Joint Genome Institute (JGI-PGF)"/>
            <person name="Walter F."/>
            <person name="Albersmeier A."/>
            <person name="Kalinowski J."/>
            <person name="Ruckert C."/>
        </authorList>
    </citation>
    <scope>NUCLEOTIDE SEQUENCE</scope>
    <source>
        <strain evidence="2">CGMCC 1.15493</strain>
    </source>
</reference>
<proteinExistence type="predicted"/>
<dbReference type="Gene3D" id="3.40.50.360">
    <property type="match status" value="1"/>
</dbReference>
<feature type="domain" description="NADPH-dependent FMN reductase-like" evidence="1">
    <location>
        <begin position="8"/>
        <end position="161"/>
    </location>
</feature>
<dbReference type="GO" id="GO:0010181">
    <property type="term" value="F:FMN binding"/>
    <property type="evidence" value="ECO:0007669"/>
    <property type="project" value="TreeGrafter"/>
</dbReference>
<sequence>MSGAAGPHILVLPGSARLGSPNRRLAAEAARRLALTHATVTLIDLEAYALPPYDADGAEPENFPPNALLLAERLAEQDGLLLVAPEVNGAAAPLLMNALAWTSQVRKVRGRPLQPFARLVVGLASASRSPLGGLRGLAALRGTCQALGAEVLTPQVTLADAAKGLDDRDRITDEAASMALDILVERLLEFSRTLGRHRF</sequence>
<comment type="caution">
    <text evidence="2">The sequence shown here is derived from an EMBL/GenBank/DDBJ whole genome shotgun (WGS) entry which is preliminary data.</text>
</comment>
<dbReference type="InterPro" id="IPR005025">
    <property type="entry name" value="FMN_Rdtase-like_dom"/>
</dbReference>
<dbReference type="Proteomes" id="UP000613160">
    <property type="component" value="Unassembled WGS sequence"/>
</dbReference>
<dbReference type="PANTHER" id="PTHR30543">
    <property type="entry name" value="CHROMATE REDUCTASE"/>
    <property type="match status" value="1"/>
</dbReference>
<keyword evidence="3" id="KW-1185">Reference proteome</keyword>
<accession>A0A916V1L2</accession>
<evidence type="ECO:0000313" key="3">
    <source>
        <dbReference type="Proteomes" id="UP000613160"/>
    </source>
</evidence>
<dbReference type="InterPro" id="IPR050712">
    <property type="entry name" value="NAD(P)H-dep_reductase"/>
</dbReference>
<organism evidence="2 3">
    <name type="scientific">Aureimonas glaciei</name>
    <dbReference type="NCBI Taxonomy" id="1776957"/>
    <lineage>
        <taxon>Bacteria</taxon>
        <taxon>Pseudomonadati</taxon>
        <taxon>Pseudomonadota</taxon>
        <taxon>Alphaproteobacteria</taxon>
        <taxon>Hyphomicrobiales</taxon>
        <taxon>Aurantimonadaceae</taxon>
        <taxon>Aureimonas</taxon>
    </lineage>
</organism>
<evidence type="ECO:0000259" key="1">
    <source>
        <dbReference type="Pfam" id="PF03358"/>
    </source>
</evidence>
<evidence type="ECO:0000313" key="2">
    <source>
        <dbReference type="EMBL" id="GGD02713.1"/>
    </source>
</evidence>
<dbReference type="InterPro" id="IPR029039">
    <property type="entry name" value="Flavoprotein-like_sf"/>
</dbReference>
<name>A0A916V1L2_9HYPH</name>
<dbReference type="RefSeq" id="WP_188848636.1">
    <property type="nucleotide sequence ID" value="NZ_BMJJ01000001.1"/>
</dbReference>
<dbReference type="AlphaFoldDB" id="A0A916V1L2"/>